<feature type="compositionally biased region" description="Low complexity" evidence="4">
    <location>
        <begin position="292"/>
        <end position="304"/>
    </location>
</feature>
<evidence type="ECO:0000313" key="6">
    <source>
        <dbReference type="EMBL" id="KAK7862645.1"/>
    </source>
</evidence>
<dbReference type="SUPFAM" id="SSF103473">
    <property type="entry name" value="MFS general substrate transporter"/>
    <property type="match status" value="2"/>
</dbReference>
<keyword evidence="2 5" id="KW-1133">Transmembrane helix</keyword>
<feature type="transmembrane region" description="Helical" evidence="5">
    <location>
        <begin position="758"/>
        <end position="777"/>
    </location>
</feature>
<feature type="compositionally biased region" description="Polar residues" evidence="4">
    <location>
        <begin position="419"/>
        <end position="433"/>
    </location>
</feature>
<keyword evidence="7" id="KW-1185">Reference proteome</keyword>
<evidence type="ECO:0000256" key="4">
    <source>
        <dbReference type="SAM" id="MobiDB-lite"/>
    </source>
</evidence>
<evidence type="ECO:0008006" key="8">
    <source>
        <dbReference type="Google" id="ProtNLM"/>
    </source>
</evidence>
<feature type="transmembrane region" description="Helical" evidence="5">
    <location>
        <begin position="179"/>
        <end position="198"/>
    </location>
</feature>
<keyword evidence="1 5" id="KW-0812">Transmembrane</keyword>
<evidence type="ECO:0000256" key="2">
    <source>
        <dbReference type="ARBA" id="ARBA00022989"/>
    </source>
</evidence>
<name>A0AAN9VD37_9ORTH</name>
<feature type="transmembrane region" description="Helical" evidence="5">
    <location>
        <begin position="52"/>
        <end position="73"/>
    </location>
</feature>
<feature type="transmembrane region" description="Helical" evidence="5">
    <location>
        <begin position="93"/>
        <end position="110"/>
    </location>
</feature>
<feature type="region of interest" description="Disordered" evidence="4">
    <location>
        <begin position="280"/>
        <end position="317"/>
    </location>
</feature>
<accession>A0AAN9VD37</accession>
<evidence type="ECO:0000256" key="3">
    <source>
        <dbReference type="ARBA" id="ARBA00023136"/>
    </source>
</evidence>
<gene>
    <name evidence="6" type="ORF">R5R35_002073</name>
</gene>
<dbReference type="Gene3D" id="1.20.1250.20">
    <property type="entry name" value="MFS general substrate transporter like domains"/>
    <property type="match status" value="1"/>
</dbReference>
<evidence type="ECO:0000256" key="1">
    <source>
        <dbReference type="ARBA" id="ARBA00022692"/>
    </source>
</evidence>
<feature type="region of interest" description="Disordered" evidence="4">
    <location>
        <begin position="403"/>
        <end position="433"/>
    </location>
</feature>
<dbReference type="Proteomes" id="UP001378592">
    <property type="component" value="Unassembled WGS sequence"/>
</dbReference>
<dbReference type="AlphaFoldDB" id="A0AAN9VD37"/>
<feature type="transmembrane region" description="Helical" evidence="5">
    <location>
        <begin position="715"/>
        <end position="737"/>
    </location>
</feature>
<dbReference type="EMBL" id="JAZDUA010000266">
    <property type="protein sequence ID" value="KAK7862645.1"/>
    <property type="molecule type" value="Genomic_DNA"/>
</dbReference>
<reference evidence="6 7" key="1">
    <citation type="submission" date="2024-03" db="EMBL/GenBank/DDBJ databases">
        <title>The genome assembly and annotation of the cricket Gryllus longicercus Weissman &amp; Gray.</title>
        <authorList>
            <person name="Szrajer S."/>
            <person name="Gray D."/>
            <person name="Ylla G."/>
        </authorList>
    </citation>
    <scope>NUCLEOTIDE SEQUENCE [LARGE SCALE GENOMIC DNA]</scope>
    <source>
        <strain evidence="6">DAG 2021-001</strain>
        <tissue evidence="6">Whole body minus gut</tissue>
    </source>
</reference>
<protein>
    <recommendedName>
        <fullName evidence="8">Sodium-dependent glucose transporter 1</fullName>
    </recommendedName>
</protein>
<dbReference type="PANTHER" id="PTHR23121:SF9">
    <property type="entry name" value="SODIUM-DEPENDENT GLUCOSE TRANSPORTER 1"/>
    <property type="match status" value="1"/>
</dbReference>
<evidence type="ECO:0000256" key="5">
    <source>
        <dbReference type="SAM" id="Phobius"/>
    </source>
</evidence>
<feature type="transmembrane region" description="Helical" evidence="5">
    <location>
        <begin position="854"/>
        <end position="877"/>
    </location>
</feature>
<evidence type="ECO:0000313" key="7">
    <source>
        <dbReference type="Proteomes" id="UP001378592"/>
    </source>
</evidence>
<feature type="transmembrane region" description="Helical" evidence="5">
    <location>
        <begin position="889"/>
        <end position="910"/>
    </location>
</feature>
<dbReference type="PANTHER" id="PTHR23121">
    <property type="entry name" value="SODIUM-DEPENDENT GLUCOSE TRANSPORTER 1"/>
    <property type="match status" value="1"/>
</dbReference>
<feature type="transmembrane region" description="Helical" evidence="5">
    <location>
        <begin position="146"/>
        <end position="167"/>
    </location>
</feature>
<feature type="transmembrane region" description="Helical" evidence="5">
    <location>
        <begin position="117"/>
        <end position="140"/>
    </location>
</feature>
<dbReference type="InterPro" id="IPR036259">
    <property type="entry name" value="MFS_trans_sf"/>
</dbReference>
<organism evidence="6 7">
    <name type="scientific">Gryllus longicercus</name>
    <dbReference type="NCBI Taxonomy" id="2509291"/>
    <lineage>
        <taxon>Eukaryota</taxon>
        <taxon>Metazoa</taxon>
        <taxon>Ecdysozoa</taxon>
        <taxon>Arthropoda</taxon>
        <taxon>Hexapoda</taxon>
        <taxon>Insecta</taxon>
        <taxon>Pterygota</taxon>
        <taxon>Neoptera</taxon>
        <taxon>Polyneoptera</taxon>
        <taxon>Orthoptera</taxon>
        <taxon>Ensifera</taxon>
        <taxon>Gryllidea</taxon>
        <taxon>Grylloidea</taxon>
        <taxon>Gryllidae</taxon>
        <taxon>Gryllinae</taxon>
        <taxon>Gryllus</taxon>
    </lineage>
</organism>
<sequence length="999" mass="109729">MTYSTHGGEMAAYREEEDPFEEDIVFDQAGLLNNASKMNTAIRRVSSGKCVLFAKTLGLCGAFFGLGLCIAIPGPTYLSPSMELESSLSPIYVVRTSGYVIGSIMGGVLFDRFNRLFLLFLSLLLTAVFITVTPWCQSFLILESCMIILGITMGFLDTGGNVLCLDLWGRNSGPFMQALHFSFGLGAFVAPLLAAPFLESTLVNSTLSTEFAHTVTEFPVHLEDSKSIFYHEGRFRREVESLKGFPDLGSDEIVRNVSNTSLFPDNTVNVSDVTSPLSFTESSTFPSDIHSESVSLSTQSTSPKPKVPKHKPNKIDASKLGNINWDKVHVGIPPAADLLPLTTTSTPPPSPPPLMQSTSPVTTITEASILSPSYTSTSGNAPFPSPTSAFPASSVVVGGTSVSNPTTGSEITGERAEFSSISSKVSNPFSGSTGKIPSSNVATSAFPPVIQSLKSVSSIQSFKDSDLNETLYIMHNTKNDNTDVLKEISTEMGTSENEDSQVLPKKYAFSPVPTRETSGRSNTNLSRKNVMVSSMQWKADNKNISSLDSQQSLKEGNTNSVEHKVPEINFPHFSLEKAVFYDAKEPLSDNVYYENSTPTSTLKNTWLNSNVNGSMEDGRVHSDSFALKPSDENIALRKSEIVTTQDSVPIPTKWEQEDDVSASPVGVVSTLATSVPAHHIHHKPGTFDNDTEHINTIFDIFANRIEKYGFNKIQFTYLIVGILVFIISLVFLGFLCHNPRDPKSKQEGLSGKKITNKVVHKLLVALMALFFFLYMGLEVTYGRLVLTPNIFNRYNIHSNLQLFIVFWGSFAAMRFASIFFASGFSPLTMLMLNFAFCTSGSIFVSFLADRFETALRVGTALIGIGLASMFPTGILWIERYIHVSNKVAAVFVIGVALGKLICPITIYKLMDIERMLFMYATLVINIICIFIFILLWWLASRQGEKYSVINNNGYQLANQHDEEEDMMDMSPSGSGVMPRRHCFSSEHRALLNGNIHRGP</sequence>
<keyword evidence="3 5" id="KW-0472">Membrane</keyword>
<feature type="transmembrane region" description="Helical" evidence="5">
    <location>
        <begin position="916"/>
        <end position="939"/>
    </location>
</feature>
<feature type="transmembrane region" description="Helical" evidence="5">
    <location>
        <begin position="827"/>
        <end position="848"/>
    </location>
</feature>
<comment type="caution">
    <text evidence="6">The sequence shown here is derived from an EMBL/GenBank/DDBJ whole genome shotgun (WGS) entry which is preliminary data.</text>
</comment>
<proteinExistence type="predicted"/>